<dbReference type="Proteomes" id="UP000756346">
    <property type="component" value="Unassembled WGS sequence"/>
</dbReference>
<dbReference type="GeneID" id="70184217"/>
<feature type="domain" description="F-box" evidence="2">
    <location>
        <begin position="1"/>
        <end position="49"/>
    </location>
</feature>
<evidence type="ECO:0000256" key="1">
    <source>
        <dbReference type="SAM" id="MobiDB-lite"/>
    </source>
</evidence>
<evidence type="ECO:0000259" key="2">
    <source>
        <dbReference type="PROSITE" id="PS50181"/>
    </source>
</evidence>
<reference evidence="3" key="1">
    <citation type="journal article" date="2021" name="Nat. Commun.">
        <title>Genetic determinants of endophytism in the Arabidopsis root mycobiome.</title>
        <authorList>
            <person name="Mesny F."/>
            <person name="Miyauchi S."/>
            <person name="Thiergart T."/>
            <person name="Pickel B."/>
            <person name="Atanasova L."/>
            <person name="Karlsson M."/>
            <person name="Huettel B."/>
            <person name="Barry K.W."/>
            <person name="Haridas S."/>
            <person name="Chen C."/>
            <person name="Bauer D."/>
            <person name="Andreopoulos W."/>
            <person name="Pangilinan J."/>
            <person name="LaButti K."/>
            <person name="Riley R."/>
            <person name="Lipzen A."/>
            <person name="Clum A."/>
            <person name="Drula E."/>
            <person name="Henrissat B."/>
            <person name="Kohler A."/>
            <person name="Grigoriev I.V."/>
            <person name="Martin F.M."/>
            <person name="Hacquard S."/>
        </authorList>
    </citation>
    <scope>NUCLEOTIDE SEQUENCE</scope>
    <source>
        <strain evidence="3">MPI-CAGE-CH-0230</strain>
    </source>
</reference>
<evidence type="ECO:0000313" key="4">
    <source>
        <dbReference type="Proteomes" id="UP000756346"/>
    </source>
</evidence>
<proteinExistence type="predicted"/>
<accession>A0A9P9BLZ4</accession>
<feature type="compositionally biased region" description="Polar residues" evidence="1">
    <location>
        <begin position="358"/>
        <end position="371"/>
    </location>
</feature>
<dbReference type="CDD" id="cd09917">
    <property type="entry name" value="F-box_SF"/>
    <property type="match status" value="1"/>
</dbReference>
<dbReference type="RefSeq" id="XP_046008970.1">
    <property type="nucleotide sequence ID" value="XM_046154671.1"/>
</dbReference>
<keyword evidence="4" id="KW-1185">Reference proteome</keyword>
<dbReference type="PROSITE" id="PS50181">
    <property type="entry name" value="FBOX"/>
    <property type="match status" value="1"/>
</dbReference>
<dbReference type="OrthoDB" id="5060046at2759"/>
<protein>
    <recommendedName>
        <fullName evidence="2">F-box domain-containing protein</fullName>
    </recommendedName>
</protein>
<dbReference type="Pfam" id="PF00646">
    <property type="entry name" value="F-box"/>
    <property type="match status" value="1"/>
</dbReference>
<dbReference type="InterPro" id="IPR001810">
    <property type="entry name" value="F-box_dom"/>
</dbReference>
<dbReference type="SMART" id="SM00256">
    <property type="entry name" value="FBOX"/>
    <property type="match status" value="2"/>
</dbReference>
<dbReference type="SUPFAM" id="SSF81383">
    <property type="entry name" value="F-box domain"/>
    <property type="match status" value="1"/>
</dbReference>
<comment type="caution">
    <text evidence="3">The sequence shown here is derived from an EMBL/GenBank/DDBJ whole genome shotgun (WGS) entry which is preliminary data.</text>
</comment>
<feature type="region of interest" description="Disordered" evidence="1">
    <location>
        <begin position="354"/>
        <end position="378"/>
    </location>
</feature>
<evidence type="ECO:0000313" key="3">
    <source>
        <dbReference type="EMBL" id="KAH7025753.1"/>
    </source>
</evidence>
<name>A0A9P9BLZ4_9PEZI</name>
<dbReference type="EMBL" id="JAGTJQ010000008">
    <property type="protein sequence ID" value="KAH7025753.1"/>
    <property type="molecule type" value="Genomic_DNA"/>
</dbReference>
<sequence>MATIEDLPREIFHEILQDLDLPSFARLKCASRRLNQFLRLEELPQWKRVQFMQAADRFPHNEDLLACYRCCKMLPRDSFGIGQRKGKRRKFGSVPARDRFCLGCAAANKLYGHMEAVVAKRGEEPRFLCHHCGRYGSRFQRCGPGAGEDGRWVCWSENTYGTPSLGGLPPEVIDRLVSQLSYKDAIHLSSSCAYLRKNVDYSHVSVESRFALVAGKDSEPNGTAGTQRTNVCYACFRVRPSEMFTIKQIYTVDVQRSRPYWQRRCRSCLYKMHANKDGNKALQSWLRQRPCDSCGTLKHEDTECQSFMCSSTHSASASTKNAVTATIGAQAPHPDDGTARTRTDAMVASQAWIEPRTAGNSNRGSESQAQGISGPRGTKLSLFETCKAAEHGPRLRKLKAHMGQPARLYVLRRLEALELPQAI</sequence>
<dbReference type="InterPro" id="IPR036047">
    <property type="entry name" value="F-box-like_dom_sf"/>
</dbReference>
<organism evidence="3 4">
    <name type="scientific">Microdochium trichocladiopsis</name>
    <dbReference type="NCBI Taxonomy" id="1682393"/>
    <lineage>
        <taxon>Eukaryota</taxon>
        <taxon>Fungi</taxon>
        <taxon>Dikarya</taxon>
        <taxon>Ascomycota</taxon>
        <taxon>Pezizomycotina</taxon>
        <taxon>Sordariomycetes</taxon>
        <taxon>Xylariomycetidae</taxon>
        <taxon>Xylariales</taxon>
        <taxon>Microdochiaceae</taxon>
        <taxon>Microdochium</taxon>
    </lineage>
</organism>
<gene>
    <name evidence="3" type="ORF">B0I36DRAFT_329065</name>
</gene>
<dbReference type="AlphaFoldDB" id="A0A9P9BLZ4"/>